<evidence type="ECO:0000313" key="2">
    <source>
        <dbReference type="Proteomes" id="UP001595075"/>
    </source>
</evidence>
<dbReference type="EMBL" id="JAZHXI010000002">
    <property type="protein sequence ID" value="KAL2074524.1"/>
    <property type="molecule type" value="Genomic_DNA"/>
</dbReference>
<accession>A0ABR4CZL7</accession>
<reference evidence="1 2" key="1">
    <citation type="journal article" date="2024" name="Commun. Biol.">
        <title>Comparative genomic analysis of thermophilic fungi reveals convergent evolutionary adaptations and gene losses.</title>
        <authorList>
            <person name="Steindorff A.S."/>
            <person name="Aguilar-Pontes M.V."/>
            <person name="Robinson A.J."/>
            <person name="Andreopoulos B."/>
            <person name="LaButti K."/>
            <person name="Kuo A."/>
            <person name="Mondo S."/>
            <person name="Riley R."/>
            <person name="Otillar R."/>
            <person name="Haridas S."/>
            <person name="Lipzen A."/>
            <person name="Grimwood J."/>
            <person name="Schmutz J."/>
            <person name="Clum A."/>
            <person name="Reid I.D."/>
            <person name="Moisan M.C."/>
            <person name="Butler G."/>
            <person name="Nguyen T.T.M."/>
            <person name="Dewar K."/>
            <person name="Conant G."/>
            <person name="Drula E."/>
            <person name="Henrissat B."/>
            <person name="Hansel C."/>
            <person name="Singer S."/>
            <person name="Hutchinson M.I."/>
            <person name="de Vries R.P."/>
            <person name="Natvig D.O."/>
            <person name="Powell A.J."/>
            <person name="Tsang A."/>
            <person name="Grigoriev I.V."/>
        </authorList>
    </citation>
    <scope>NUCLEOTIDE SEQUENCE [LARGE SCALE GENOMIC DNA]</scope>
    <source>
        <strain evidence="1 2">CBS 494.80</strain>
    </source>
</reference>
<keyword evidence="2" id="KW-1185">Reference proteome</keyword>
<protein>
    <submittedName>
        <fullName evidence="1">Uncharacterized protein</fullName>
    </submittedName>
</protein>
<feature type="non-terminal residue" evidence="1">
    <location>
        <position position="95"/>
    </location>
</feature>
<sequence length="95" mass="10898">MSRGLKESRIVGRSESQTEYSLFHLTPLPLPRTGVYFTHRPPSSQTTENGHITHYTSLHLKHHRNPTLQVIQPYVKTRESSIDVASDHNIRPKPC</sequence>
<comment type="caution">
    <text evidence="1">The sequence shown here is derived from an EMBL/GenBank/DDBJ whole genome shotgun (WGS) entry which is preliminary data.</text>
</comment>
<proteinExistence type="predicted"/>
<evidence type="ECO:0000313" key="1">
    <source>
        <dbReference type="EMBL" id="KAL2074524.1"/>
    </source>
</evidence>
<name>A0ABR4CZL7_9HELO</name>
<gene>
    <name evidence="1" type="ORF">VTL71DRAFT_8302</name>
</gene>
<organism evidence="1 2">
    <name type="scientific">Oculimacula yallundae</name>
    <dbReference type="NCBI Taxonomy" id="86028"/>
    <lineage>
        <taxon>Eukaryota</taxon>
        <taxon>Fungi</taxon>
        <taxon>Dikarya</taxon>
        <taxon>Ascomycota</taxon>
        <taxon>Pezizomycotina</taxon>
        <taxon>Leotiomycetes</taxon>
        <taxon>Helotiales</taxon>
        <taxon>Ploettnerulaceae</taxon>
        <taxon>Oculimacula</taxon>
    </lineage>
</organism>
<dbReference type="Proteomes" id="UP001595075">
    <property type="component" value="Unassembled WGS sequence"/>
</dbReference>